<dbReference type="Proteomes" id="UP001155901">
    <property type="component" value="Unassembled WGS sequence"/>
</dbReference>
<dbReference type="Pfam" id="PF01590">
    <property type="entry name" value="GAF"/>
    <property type="match status" value="2"/>
</dbReference>
<gene>
    <name evidence="9" type="ORF">KVP70_16615</name>
    <name evidence="10" type="ORF">L1274_004514</name>
</gene>
<dbReference type="GO" id="GO:0035556">
    <property type="term" value="P:intracellular signal transduction"/>
    <property type="evidence" value="ECO:0007669"/>
    <property type="project" value="InterPro"/>
</dbReference>
<name>A0AA41H8G9_9BURK</name>
<sequence>MRDPVSNSKPAIRSVPAKPPVKSEAASAQAVAGAQRKRLRQVELLLEVSRRMAAYDTLDEILTALIDVTTEELDAERGTLFLNDAETGELFSRVAQGNIQREIRFLNHTGIAGHVFTTGEAVSIADAYADPRFNRSIDEQTGFVTRNILCVPIKTFKGEIIGVSQTLNKRRGKFTRADLQLLEALTTQGTLALQSARFLESMKKIRRQEMEFIDVVSEVTADIKLGSLLQKVMGEATRLLNAERSTLFLNDEKTGELWSEVGQGLESLQIRLPNTAGIAGAVFTTGKTINIPYAYADLRFNPAFDKRTGYFTRSILCVPIVNKAGKIIGVTQVLNKRGGPFTHEDESRLRAFTAQISIALENAKLFADVQQIKNYNEAMLESMSNGVITLDSQEKIVTCNAAGLRILRTATDGIVGRSAADFFGAANSWVMDKLRHVEEKQTAKHLMDAELVLDDATLSVNFSVQPLLSMEKKRIGWMLMLEDISSEKRLRSTMSRYMDPGIADQMVANGAEMLGGKNVHATVLFSDIRSFTTITEQLGAQGTVTLLNEYFTMMVDCIQREEGMLDKFIGDAIMAAFGIPVGHDDDADRALRTAIAMMNELSAWNQLRAREGKPPVEIGIGLNTDQVVSGNIGSKKRMDYTIIGDGVNLAARLESACKQYGAHILISEFTYRALRGTYRLREVDIVVVKGKTQPVSIYEVMDFHTEDSYPSLVEAMGLFRNGVQSYRKRHWAAAGKLFDEVLALNPHDKVAALYIERCAHMAATPPPDDWDGTFVMESK</sequence>
<feature type="region of interest" description="Disordered" evidence="7">
    <location>
        <begin position="1"/>
        <end position="23"/>
    </location>
</feature>
<dbReference type="FunFam" id="3.30.70.1230:FF:000016">
    <property type="entry name" value="Adenylate/guanylate cyclase domain-containing protein"/>
    <property type="match status" value="1"/>
</dbReference>
<dbReference type="CDD" id="cd07302">
    <property type="entry name" value="CHD"/>
    <property type="match status" value="1"/>
</dbReference>
<keyword evidence="5" id="KW-1133">Transmembrane helix</keyword>
<accession>A0AA41H8G9</accession>
<dbReference type="RefSeq" id="WP_217943323.1">
    <property type="nucleotide sequence ID" value="NZ_JAHTGR010000008.1"/>
</dbReference>
<comment type="subcellular location">
    <subcellularLocation>
        <location evidence="1">Cell envelope</location>
    </subcellularLocation>
</comment>
<keyword evidence="3" id="KW-1003">Cell membrane</keyword>
<dbReference type="SMART" id="SM00044">
    <property type="entry name" value="CYCc"/>
    <property type="match status" value="1"/>
</dbReference>
<evidence type="ECO:0000256" key="4">
    <source>
        <dbReference type="ARBA" id="ARBA00022692"/>
    </source>
</evidence>
<dbReference type="InterPro" id="IPR000014">
    <property type="entry name" value="PAS"/>
</dbReference>
<evidence type="ECO:0000256" key="3">
    <source>
        <dbReference type="ARBA" id="ARBA00022475"/>
    </source>
</evidence>
<evidence type="ECO:0000256" key="1">
    <source>
        <dbReference type="ARBA" id="ARBA00004196"/>
    </source>
</evidence>
<comment type="similarity">
    <text evidence="2">Belongs to the adenylyl cyclase class-3 family.</text>
</comment>
<evidence type="ECO:0000313" key="10">
    <source>
        <dbReference type="EMBL" id="MCP2010772.1"/>
    </source>
</evidence>
<keyword evidence="4" id="KW-0812">Transmembrane</keyword>
<dbReference type="Proteomes" id="UP001162889">
    <property type="component" value="Unassembled WGS sequence"/>
</dbReference>
<dbReference type="SMART" id="SM00065">
    <property type="entry name" value="GAF"/>
    <property type="match status" value="2"/>
</dbReference>
<dbReference type="GO" id="GO:0006171">
    <property type="term" value="P:cAMP biosynthetic process"/>
    <property type="evidence" value="ECO:0007669"/>
    <property type="project" value="TreeGrafter"/>
</dbReference>
<dbReference type="InterPro" id="IPR013767">
    <property type="entry name" value="PAS_fold"/>
</dbReference>
<evidence type="ECO:0000313" key="11">
    <source>
        <dbReference type="Proteomes" id="UP001155901"/>
    </source>
</evidence>
<evidence type="ECO:0000313" key="9">
    <source>
        <dbReference type="EMBL" id="MBV6322560.1"/>
    </source>
</evidence>
<dbReference type="PROSITE" id="PS50125">
    <property type="entry name" value="GUANYLATE_CYCLASE_2"/>
    <property type="match status" value="1"/>
</dbReference>
<reference evidence="9" key="1">
    <citation type="submission" date="2021-07" db="EMBL/GenBank/DDBJ databases">
        <title>Characterization of violacein-producing bacteria and related species.</title>
        <authorList>
            <person name="Wilson H.S."/>
            <person name="De Leon M.E."/>
        </authorList>
    </citation>
    <scope>NUCLEOTIDE SEQUENCE</scope>
    <source>
        <strain evidence="9">HSC-15S17</strain>
    </source>
</reference>
<evidence type="ECO:0000256" key="2">
    <source>
        <dbReference type="ARBA" id="ARBA00005381"/>
    </source>
</evidence>
<feature type="domain" description="Guanylate cyclase" evidence="8">
    <location>
        <begin position="522"/>
        <end position="654"/>
    </location>
</feature>
<dbReference type="EMBL" id="JAHTGR010000008">
    <property type="protein sequence ID" value="MBV6322560.1"/>
    <property type="molecule type" value="Genomic_DNA"/>
</dbReference>
<evidence type="ECO:0000259" key="8">
    <source>
        <dbReference type="PROSITE" id="PS50125"/>
    </source>
</evidence>
<evidence type="ECO:0000256" key="6">
    <source>
        <dbReference type="ARBA" id="ARBA00023136"/>
    </source>
</evidence>
<keyword evidence="12" id="KW-1185">Reference proteome</keyword>
<dbReference type="EC" id="4.6.1.1" evidence="10"/>
<dbReference type="AlphaFoldDB" id="A0AA41H8G9"/>
<keyword evidence="10" id="KW-0456">Lyase</keyword>
<comment type="caution">
    <text evidence="9">The sequence shown here is derived from an EMBL/GenBank/DDBJ whole genome shotgun (WGS) entry which is preliminary data.</text>
</comment>
<evidence type="ECO:0000256" key="5">
    <source>
        <dbReference type="ARBA" id="ARBA00022989"/>
    </source>
</evidence>
<dbReference type="GO" id="GO:0030313">
    <property type="term" value="C:cell envelope"/>
    <property type="evidence" value="ECO:0007669"/>
    <property type="project" value="UniProtKB-SubCell"/>
</dbReference>
<dbReference type="GO" id="GO:0006355">
    <property type="term" value="P:regulation of DNA-templated transcription"/>
    <property type="evidence" value="ECO:0007669"/>
    <property type="project" value="InterPro"/>
</dbReference>
<reference evidence="10" key="2">
    <citation type="submission" date="2022-03" db="EMBL/GenBank/DDBJ databases">
        <title>Genome Encyclopedia of Bacteria and Archaea VI: Functional Genomics of Type Strains.</title>
        <authorList>
            <person name="Whitman W."/>
        </authorList>
    </citation>
    <scope>NUCLEOTIDE SEQUENCE</scope>
    <source>
        <strain evidence="10">HSC-15S17</strain>
    </source>
</reference>
<dbReference type="PANTHER" id="PTHR43081:SF1">
    <property type="entry name" value="ADENYLATE CYCLASE, TERMINAL-DIFFERENTIATION SPECIFIC"/>
    <property type="match status" value="1"/>
</dbReference>
<dbReference type="Pfam" id="PF00211">
    <property type="entry name" value="Guanylate_cyc"/>
    <property type="match status" value="1"/>
</dbReference>
<evidence type="ECO:0000313" key="12">
    <source>
        <dbReference type="Proteomes" id="UP001162889"/>
    </source>
</evidence>
<dbReference type="InterPro" id="IPR001054">
    <property type="entry name" value="A/G_cyclase"/>
</dbReference>
<dbReference type="Pfam" id="PF00989">
    <property type="entry name" value="PAS"/>
    <property type="match status" value="1"/>
</dbReference>
<protein>
    <submittedName>
        <fullName evidence="10">Adenylate cyclase</fullName>
        <ecNumber evidence="10">4.6.1.1</ecNumber>
    </submittedName>
    <submittedName>
        <fullName evidence="9">GAF domain-containing protein</fullName>
    </submittedName>
</protein>
<organism evidence="9 11">
    <name type="scientific">Duganella violaceipulchra</name>
    <dbReference type="NCBI Taxonomy" id="2849652"/>
    <lineage>
        <taxon>Bacteria</taxon>
        <taxon>Pseudomonadati</taxon>
        <taxon>Pseudomonadota</taxon>
        <taxon>Betaproteobacteria</taxon>
        <taxon>Burkholderiales</taxon>
        <taxon>Oxalobacteraceae</taxon>
        <taxon>Telluria group</taxon>
        <taxon>Duganella</taxon>
    </lineage>
</organism>
<dbReference type="GO" id="GO:0004016">
    <property type="term" value="F:adenylate cyclase activity"/>
    <property type="evidence" value="ECO:0007669"/>
    <property type="project" value="UniProtKB-EC"/>
</dbReference>
<keyword evidence="6" id="KW-0472">Membrane</keyword>
<dbReference type="PANTHER" id="PTHR43081">
    <property type="entry name" value="ADENYLATE CYCLASE, TERMINAL-DIFFERENTIATION SPECIFIC-RELATED"/>
    <property type="match status" value="1"/>
</dbReference>
<dbReference type="InterPro" id="IPR050697">
    <property type="entry name" value="Adenylyl/Guanylyl_Cyclase_3/4"/>
</dbReference>
<evidence type="ECO:0000256" key="7">
    <source>
        <dbReference type="SAM" id="MobiDB-lite"/>
    </source>
</evidence>
<proteinExistence type="inferred from homology"/>
<dbReference type="EMBL" id="JALJZU010000009">
    <property type="protein sequence ID" value="MCP2010772.1"/>
    <property type="molecule type" value="Genomic_DNA"/>
</dbReference>
<dbReference type="SMART" id="SM00091">
    <property type="entry name" value="PAS"/>
    <property type="match status" value="1"/>
</dbReference>
<dbReference type="InterPro" id="IPR003018">
    <property type="entry name" value="GAF"/>
</dbReference>